<evidence type="ECO:0000256" key="1">
    <source>
        <dbReference type="ARBA" id="ARBA00022737"/>
    </source>
</evidence>
<comment type="caution">
    <text evidence="3">Lacks conserved residue(s) required for the propagation of feature annotation.</text>
</comment>
<evidence type="ECO:0000256" key="2">
    <source>
        <dbReference type="ARBA" id="ARBA00023157"/>
    </source>
</evidence>
<keyword evidence="4" id="KW-0732">Signal</keyword>
<dbReference type="SMART" id="SM00042">
    <property type="entry name" value="CUB"/>
    <property type="match status" value="1"/>
</dbReference>
<accession>A0A210QMA3</accession>
<dbReference type="OrthoDB" id="6345439at2759"/>
<evidence type="ECO:0000256" key="4">
    <source>
        <dbReference type="SAM" id="SignalP"/>
    </source>
</evidence>
<dbReference type="CDD" id="cd00041">
    <property type="entry name" value="CUB"/>
    <property type="match status" value="1"/>
</dbReference>
<feature type="chain" id="PRO_5012465274" evidence="4">
    <location>
        <begin position="27"/>
        <end position="472"/>
    </location>
</feature>
<evidence type="ECO:0000313" key="6">
    <source>
        <dbReference type="EMBL" id="OWF49862.1"/>
    </source>
</evidence>
<dbReference type="SUPFAM" id="SSF49854">
    <property type="entry name" value="Spermadhesin, CUB domain"/>
    <property type="match status" value="3"/>
</dbReference>
<sequence length="472" mass="51504">MVAVMRFPSILTALCLLHLIYRSVDGQCSGSVNIIVGETPQTVSSANFPNNYPTNDRECEWRLTTEANYTDILMVHNVKQLSAGDKVEIFPGCDTSSPDKLINDSSDKDVLTDSNFTSPTCINFTVKAMSTSTGFQETFIAFPRTVAASVCQTSTKNAVTATTTPLYLYNPEFPAKYSPDQDCIWEIKNGGTGKDIILTFEIMSLEDCVDYVNVTAGGEINPTMYCLTDVFIRPFSIRNSSFIVTFHSDKVDGYRGFVVSYVLEEPCKGVLTALTGQPHLRYLSSIGYPSNYQSAVKSGAYSCTWQIDPNTAEGLLLLLTVDKLTDGDTLFIYEGTSDKTGTLLFPGQGDNYTDPCYFCNKRTTFVSVSSVYIEFNVSSSGNAGFNMGYLSQASSGACSANAESSPLPLMADDTLQYFSSPFFNSSNPGSDCYWNISDGNTGRGVILTVEFAYFGADCSDFLQITGKPMLPI</sequence>
<dbReference type="InterPro" id="IPR035914">
    <property type="entry name" value="Sperma_CUB_dom_sf"/>
</dbReference>
<proteinExistence type="predicted"/>
<dbReference type="EMBL" id="NEDP02002907">
    <property type="protein sequence ID" value="OWF49862.1"/>
    <property type="molecule type" value="Genomic_DNA"/>
</dbReference>
<keyword evidence="7" id="KW-1185">Reference proteome</keyword>
<dbReference type="Proteomes" id="UP000242188">
    <property type="component" value="Unassembled WGS sequence"/>
</dbReference>
<dbReference type="PANTHER" id="PTHR24251">
    <property type="entry name" value="OVOCHYMASE-RELATED"/>
    <property type="match status" value="1"/>
</dbReference>
<gene>
    <name evidence="6" type="ORF">KP79_PYT03813</name>
</gene>
<name>A0A210QMA3_MIZYE</name>
<feature type="domain" description="CUB" evidence="5">
    <location>
        <begin position="151"/>
        <end position="264"/>
    </location>
</feature>
<protein>
    <submittedName>
        <fullName evidence="6">CUB domain-containing protein 2</fullName>
    </submittedName>
</protein>
<evidence type="ECO:0000313" key="7">
    <source>
        <dbReference type="Proteomes" id="UP000242188"/>
    </source>
</evidence>
<evidence type="ECO:0000256" key="3">
    <source>
        <dbReference type="PROSITE-ProRule" id="PRU00059"/>
    </source>
</evidence>
<dbReference type="InterPro" id="IPR000859">
    <property type="entry name" value="CUB_dom"/>
</dbReference>
<dbReference type="Gene3D" id="2.60.120.290">
    <property type="entry name" value="Spermadhesin, CUB domain"/>
    <property type="match status" value="3"/>
</dbReference>
<dbReference type="AlphaFoldDB" id="A0A210QMA3"/>
<comment type="caution">
    <text evidence="6">The sequence shown here is derived from an EMBL/GenBank/DDBJ whole genome shotgun (WGS) entry which is preliminary data.</text>
</comment>
<feature type="signal peptide" evidence="4">
    <location>
        <begin position="1"/>
        <end position="26"/>
    </location>
</feature>
<keyword evidence="2" id="KW-1015">Disulfide bond</keyword>
<evidence type="ECO:0000259" key="5">
    <source>
        <dbReference type="PROSITE" id="PS01180"/>
    </source>
</evidence>
<dbReference type="Pfam" id="PF00431">
    <property type="entry name" value="CUB"/>
    <property type="match status" value="2"/>
</dbReference>
<feature type="domain" description="CUB" evidence="5">
    <location>
        <begin position="28"/>
        <end position="142"/>
    </location>
</feature>
<organism evidence="6 7">
    <name type="scientific">Mizuhopecten yessoensis</name>
    <name type="common">Japanese scallop</name>
    <name type="synonym">Patinopecten yessoensis</name>
    <dbReference type="NCBI Taxonomy" id="6573"/>
    <lineage>
        <taxon>Eukaryota</taxon>
        <taxon>Metazoa</taxon>
        <taxon>Spiralia</taxon>
        <taxon>Lophotrochozoa</taxon>
        <taxon>Mollusca</taxon>
        <taxon>Bivalvia</taxon>
        <taxon>Autobranchia</taxon>
        <taxon>Pteriomorphia</taxon>
        <taxon>Pectinida</taxon>
        <taxon>Pectinoidea</taxon>
        <taxon>Pectinidae</taxon>
        <taxon>Mizuhopecten</taxon>
    </lineage>
</organism>
<keyword evidence="1" id="KW-0677">Repeat</keyword>
<dbReference type="PROSITE" id="PS01180">
    <property type="entry name" value="CUB"/>
    <property type="match status" value="2"/>
</dbReference>
<reference evidence="6 7" key="1">
    <citation type="journal article" date="2017" name="Nat. Ecol. Evol.">
        <title>Scallop genome provides insights into evolution of bilaterian karyotype and development.</title>
        <authorList>
            <person name="Wang S."/>
            <person name="Zhang J."/>
            <person name="Jiao W."/>
            <person name="Li J."/>
            <person name="Xun X."/>
            <person name="Sun Y."/>
            <person name="Guo X."/>
            <person name="Huan P."/>
            <person name="Dong B."/>
            <person name="Zhang L."/>
            <person name="Hu X."/>
            <person name="Sun X."/>
            <person name="Wang J."/>
            <person name="Zhao C."/>
            <person name="Wang Y."/>
            <person name="Wang D."/>
            <person name="Huang X."/>
            <person name="Wang R."/>
            <person name="Lv J."/>
            <person name="Li Y."/>
            <person name="Zhang Z."/>
            <person name="Liu B."/>
            <person name="Lu W."/>
            <person name="Hui Y."/>
            <person name="Liang J."/>
            <person name="Zhou Z."/>
            <person name="Hou R."/>
            <person name="Li X."/>
            <person name="Liu Y."/>
            <person name="Li H."/>
            <person name="Ning X."/>
            <person name="Lin Y."/>
            <person name="Zhao L."/>
            <person name="Xing Q."/>
            <person name="Dou J."/>
            <person name="Li Y."/>
            <person name="Mao J."/>
            <person name="Guo H."/>
            <person name="Dou H."/>
            <person name="Li T."/>
            <person name="Mu C."/>
            <person name="Jiang W."/>
            <person name="Fu Q."/>
            <person name="Fu X."/>
            <person name="Miao Y."/>
            <person name="Liu J."/>
            <person name="Yu Q."/>
            <person name="Li R."/>
            <person name="Liao H."/>
            <person name="Li X."/>
            <person name="Kong Y."/>
            <person name="Jiang Z."/>
            <person name="Chourrout D."/>
            <person name="Li R."/>
            <person name="Bao Z."/>
        </authorList>
    </citation>
    <scope>NUCLEOTIDE SEQUENCE [LARGE SCALE GENOMIC DNA]</scope>
    <source>
        <strain evidence="6 7">PY_sf001</strain>
    </source>
</reference>